<feature type="region of interest" description="Disordered" evidence="1">
    <location>
        <begin position="25"/>
        <end position="88"/>
    </location>
</feature>
<dbReference type="GeneID" id="41968127"/>
<evidence type="ECO:0000256" key="1">
    <source>
        <dbReference type="SAM" id="MobiDB-lite"/>
    </source>
</evidence>
<evidence type="ECO:0000313" key="4">
    <source>
        <dbReference type="Proteomes" id="UP000319257"/>
    </source>
</evidence>
<accession>A0A507AXZ0</accession>
<evidence type="ECO:0000313" key="3">
    <source>
        <dbReference type="EMBL" id="TPX12503.1"/>
    </source>
</evidence>
<keyword evidence="2" id="KW-0732">Signal</keyword>
<dbReference type="Proteomes" id="UP000319257">
    <property type="component" value="Unassembled WGS sequence"/>
</dbReference>
<reference evidence="3 4" key="1">
    <citation type="submission" date="2019-06" db="EMBL/GenBank/DDBJ databases">
        <title>Draft genome sequence of the filamentous fungus Phialemoniopsis curvata isolated from diesel fuel.</title>
        <authorList>
            <person name="Varaljay V.A."/>
            <person name="Lyon W.J."/>
            <person name="Crouch A.L."/>
            <person name="Drake C.E."/>
            <person name="Hollomon J.M."/>
            <person name="Nadeau L.J."/>
            <person name="Nunn H.S."/>
            <person name="Stevenson B.S."/>
            <person name="Bojanowski C.L."/>
            <person name="Crookes-Goodson W.J."/>
        </authorList>
    </citation>
    <scope>NUCLEOTIDE SEQUENCE [LARGE SCALE GENOMIC DNA]</scope>
    <source>
        <strain evidence="3 4">D216</strain>
    </source>
</reference>
<feature type="signal peptide" evidence="2">
    <location>
        <begin position="1"/>
        <end position="17"/>
    </location>
</feature>
<name>A0A507AXZ0_9PEZI</name>
<feature type="chain" id="PRO_5021420864" evidence="2">
    <location>
        <begin position="18"/>
        <end position="124"/>
    </location>
</feature>
<organism evidence="3 4">
    <name type="scientific">Thyridium curvatum</name>
    <dbReference type="NCBI Taxonomy" id="1093900"/>
    <lineage>
        <taxon>Eukaryota</taxon>
        <taxon>Fungi</taxon>
        <taxon>Dikarya</taxon>
        <taxon>Ascomycota</taxon>
        <taxon>Pezizomycotina</taxon>
        <taxon>Sordariomycetes</taxon>
        <taxon>Sordariomycetidae</taxon>
        <taxon>Thyridiales</taxon>
        <taxon>Thyridiaceae</taxon>
        <taxon>Thyridium</taxon>
    </lineage>
</organism>
<feature type="compositionally biased region" description="Low complexity" evidence="1">
    <location>
        <begin position="36"/>
        <end position="66"/>
    </location>
</feature>
<dbReference type="RefSeq" id="XP_030994214.1">
    <property type="nucleotide sequence ID" value="XM_031141479.1"/>
</dbReference>
<sequence>MKPSFIVLSALAALATANPMERRQCAGCEPPAGKGNSASNPNVNSSSNASNSNSNSVNVVNQLPGGTAPGGTAPGGSTPSGTPPGGNGNVKPRCQDCLNFCGEHGDLGNALCKIFACGIVCVGV</sequence>
<dbReference type="InParanoid" id="A0A507AXZ0"/>
<protein>
    <submittedName>
        <fullName evidence="3">Uncharacterized protein</fullName>
    </submittedName>
</protein>
<gene>
    <name evidence="3" type="ORF">E0L32_000680</name>
</gene>
<evidence type="ECO:0000256" key="2">
    <source>
        <dbReference type="SAM" id="SignalP"/>
    </source>
</evidence>
<dbReference type="EMBL" id="SKBQ01000003">
    <property type="protein sequence ID" value="TPX12503.1"/>
    <property type="molecule type" value="Genomic_DNA"/>
</dbReference>
<dbReference type="AlphaFoldDB" id="A0A507AXZ0"/>
<proteinExistence type="predicted"/>
<keyword evidence="4" id="KW-1185">Reference proteome</keyword>
<comment type="caution">
    <text evidence="3">The sequence shown here is derived from an EMBL/GenBank/DDBJ whole genome shotgun (WGS) entry which is preliminary data.</text>
</comment>